<evidence type="ECO:0000256" key="1">
    <source>
        <dbReference type="SAM" id="Phobius"/>
    </source>
</evidence>
<comment type="caution">
    <text evidence="2">The sequence shown here is derived from an EMBL/GenBank/DDBJ whole genome shotgun (WGS) entry which is preliminary data.</text>
</comment>
<dbReference type="GO" id="GO:0016787">
    <property type="term" value="F:hydrolase activity"/>
    <property type="evidence" value="ECO:0007669"/>
    <property type="project" value="UniProtKB-KW"/>
</dbReference>
<accession>A0A1Z5HRA6</accession>
<keyword evidence="3" id="KW-1185">Reference proteome</keyword>
<evidence type="ECO:0000313" key="3">
    <source>
        <dbReference type="Proteomes" id="UP000197032"/>
    </source>
</evidence>
<sequence>MDPVTHTLAGLAAASFSGQAFSLTNPVYLGAALGSLAPDLDILYQLKGEVVYLKNHRGMSHSLPGLIGFSGLIAFVLHLFFPTTSFSFIWWWTFLGAVSHSLLDLLNSHGLRLFWPLSNKLIALNLLNITDPIFLFILTGITFGSFISPELVRVSVMALIAYLLLRFVLTGIIHGYLRRKFHGEKIKKIVVMPALLSIWKWYFLVETETTCYTGEMGVFSWALTIYAKLEKHRENRIIKAAMESTIGRIFREFTPHFYVIYQQLGNNHVVRFLDLRYYLKKEFLHSATVVFNQHCELREQFFHPFSRSRKIKVTG</sequence>
<dbReference type="Proteomes" id="UP000197032">
    <property type="component" value="Unassembled WGS sequence"/>
</dbReference>
<dbReference type="PANTHER" id="PTHR40031">
    <property type="entry name" value="HYPOTHETICAL MEMBRANE SPANNING PROTEIN"/>
    <property type="match status" value="1"/>
</dbReference>
<feature type="transmembrane region" description="Helical" evidence="1">
    <location>
        <begin position="63"/>
        <end position="81"/>
    </location>
</feature>
<dbReference type="InterPro" id="IPR053170">
    <property type="entry name" value="Transcription_regulator"/>
</dbReference>
<dbReference type="InterPro" id="IPR007404">
    <property type="entry name" value="YdjM-like"/>
</dbReference>
<gene>
    <name evidence="2" type="ORF">KKC1_12160</name>
</gene>
<evidence type="ECO:0000313" key="2">
    <source>
        <dbReference type="EMBL" id="GAW92056.1"/>
    </source>
</evidence>
<feature type="transmembrane region" description="Helical" evidence="1">
    <location>
        <begin position="87"/>
        <end position="106"/>
    </location>
</feature>
<dbReference type="AlphaFoldDB" id="A0A1Z5HRA6"/>
<dbReference type="Pfam" id="PF04307">
    <property type="entry name" value="YdjM"/>
    <property type="match status" value="1"/>
</dbReference>
<protein>
    <submittedName>
        <fullName evidence="2">Membrane-bound metal-dependent hydrolase</fullName>
    </submittedName>
</protein>
<dbReference type="PANTHER" id="PTHR40031:SF1">
    <property type="entry name" value="MEMBRANE-BOUND METAL-DEPENDENT HYDROLASE"/>
    <property type="match status" value="1"/>
</dbReference>
<feature type="transmembrane region" description="Helical" evidence="1">
    <location>
        <begin position="126"/>
        <end position="148"/>
    </location>
</feature>
<keyword evidence="1" id="KW-0472">Membrane</keyword>
<keyword evidence="1" id="KW-0812">Transmembrane</keyword>
<keyword evidence="1" id="KW-1133">Transmembrane helix</keyword>
<proteinExistence type="predicted"/>
<name>A0A1Z5HRA6_9FIRM</name>
<keyword evidence="2" id="KW-0378">Hydrolase</keyword>
<reference evidence="3" key="1">
    <citation type="journal article" date="2017" name="Appl. Environ. Microbiol.">
        <title>Genomic analysis of Calderihabitans maritimus KKC1, a thermophilic hydrogenogenic carboxydotrophic bacterium isolated from marine sediment.</title>
        <authorList>
            <person name="Omae K."/>
            <person name="Yoneda Y."/>
            <person name="Fukuyama Y."/>
            <person name="Yoshida T."/>
            <person name="Sako Y."/>
        </authorList>
    </citation>
    <scope>NUCLEOTIDE SEQUENCE [LARGE SCALE GENOMIC DNA]</scope>
    <source>
        <strain evidence="3">KKC1</strain>
    </source>
</reference>
<dbReference type="EMBL" id="BDGJ01000044">
    <property type="protein sequence ID" value="GAW92056.1"/>
    <property type="molecule type" value="Genomic_DNA"/>
</dbReference>
<organism evidence="2 3">
    <name type="scientific">Calderihabitans maritimus</name>
    <dbReference type="NCBI Taxonomy" id="1246530"/>
    <lineage>
        <taxon>Bacteria</taxon>
        <taxon>Bacillati</taxon>
        <taxon>Bacillota</taxon>
        <taxon>Clostridia</taxon>
        <taxon>Neomoorellales</taxon>
        <taxon>Calderihabitantaceae</taxon>
        <taxon>Calderihabitans</taxon>
    </lineage>
</organism>
<feature type="transmembrane region" description="Helical" evidence="1">
    <location>
        <begin position="154"/>
        <end position="177"/>
    </location>
</feature>